<evidence type="ECO:0000313" key="1">
    <source>
        <dbReference type="EMBL" id="KAI4830681.1"/>
    </source>
</evidence>
<reference evidence="1" key="1">
    <citation type="submission" date="2022-05" db="EMBL/GenBank/DDBJ databases">
        <title>Chromosome-level genome of Chaenocephalus aceratus.</title>
        <authorList>
            <person name="Park H."/>
        </authorList>
    </citation>
    <scope>NUCLEOTIDE SEQUENCE</scope>
    <source>
        <strain evidence="1">KU_202001</strain>
    </source>
</reference>
<accession>A0ACB9XT58</accession>
<keyword evidence="2" id="KW-1185">Reference proteome</keyword>
<dbReference type="Proteomes" id="UP001057452">
    <property type="component" value="Chromosome 3"/>
</dbReference>
<proteinExistence type="predicted"/>
<protein>
    <submittedName>
        <fullName evidence="1">Uncharacterized protein</fullName>
    </submittedName>
</protein>
<sequence>MEATKLGIGPCHLAREVLILGASNISRLPLVHDPRVQVDSFPGANLTQAATIIRKNTVTSPGLQKVVLLFGLSDWNIRDSTLLNSLGQFQLYPLYSSPVSVALAFPVVLLLAYAQVSPCFCVLLSQHGTTKETLVAVV</sequence>
<organism evidence="1 2">
    <name type="scientific">Chaenocephalus aceratus</name>
    <name type="common">Blackfin icefish</name>
    <name type="synonym">Chaenichthys aceratus</name>
    <dbReference type="NCBI Taxonomy" id="36190"/>
    <lineage>
        <taxon>Eukaryota</taxon>
        <taxon>Metazoa</taxon>
        <taxon>Chordata</taxon>
        <taxon>Craniata</taxon>
        <taxon>Vertebrata</taxon>
        <taxon>Euteleostomi</taxon>
        <taxon>Actinopterygii</taxon>
        <taxon>Neopterygii</taxon>
        <taxon>Teleostei</taxon>
        <taxon>Neoteleostei</taxon>
        <taxon>Acanthomorphata</taxon>
        <taxon>Eupercaria</taxon>
        <taxon>Perciformes</taxon>
        <taxon>Notothenioidei</taxon>
        <taxon>Channichthyidae</taxon>
        <taxon>Chaenocephalus</taxon>
    </lineage>
</organism>
<comment type="caution">
    <text evidence="1">The sequence shown here is derived from an EMBL/GenBank/DDBJ whole genome shotgun (WGS) entry which is preliminary data.</text>
</comment>
<dbReference type="EMBL" id="CM043787">
    <property type="protein sequence ID" value="KAI4830681.1"/>
    <property type="molecule type" value="Genomic_DNA"/>
</dbReference>
<evidence type="ECO:0000313" key="2">
    <source>
        <dbReference type="Proteomes" id="UP001057452"/>
    </source>
</evidence>
<gene>
    <name evidence="1" type="ORF">KUCAC02_002297</name>
</gene>
<name>A0ACB9XT58_CHAAC</name>